<gene>
    <name evidence="1" type="ORF">SAMN06297397_0406</name>
</gene>
<organism evidence="1 2">
    <name type="scientific">Aristaeella lactis</name>
    <dbReference type="NCBI Taxonomy" id="3046383"/>
    <lineage>
        <taxon>Bacteria</taxon>
        <taxon>Bacillati</taxon>
        <taxon>Bacillota</taxon>
        <taxon>Clostridia</taxon>
        <taxon>Eubacteriales</taxon>
        <taxon>Aristaeellaceae</taxon>
        <taxon>Aristaeella</taxon>
    </lineage>
</organism>
<proteinExistence type="predicted"/>
<sequence>MEAMTRKPEAIARMLRDAQTIAICSHVNPDGDTLGSAAAMRLALKKLGKTVSLFCDGKVPDQLAFLPGIGEMSVPTGEEGPFDLMLAVDVSDEKRLGCCAKLLPQCRHTAQIDHHPTNPFFMEENSVDGDAPACCILIREQLAALGIEPDRDMAICLYTGISTDTGNFAFASTNADCFEIMSELMGKGLPLAELNRVLFRERAKPQVLLMGRALNSLQYYEGCRIAVMKLTRRDFDECGALSEHADTLVNFGLDTVGTRMAMLAREGGDGAIKFSLRAKEPDCVSDIAQEFGGGGHPQASGITMYGDLDETVSRVLDAMIRKLNG</sequence>
<keyword evidence="2" id="KW-1185">Reference proteome</keyword>
<comment type="caution">
    <text evidence="1">The sequence shown here is derived from an EMBL/GenBank/DDBJ whole genome shotgun (WGS) entry which is preliminary data.</text>
</comment>
<evidence type="ECO:0000313" key="1">
    <source>
        <dbReference type="EMBL" id="SMC37798.1"/>
    </source>
</evidence>
<dbReference type="EMBL" id="FWXZ01000001">
    <property type="protein sequence ID" value="SMC37798.1"/>
    <property type="molecule type" value="Genomic_DNA"/>
</dbReference>
<accession>A0AC61PHX4</accession>
<name>A0AC61PHX4_9FIRM</name>
<reference evidence="1" key="1">
    <citation type="submission" date="2017-04" db="EMBL/GenBank/DDBJ databases">
        <authorList>
            <person name="Varghese N."/>
            <person name="Submissions S."/>
        </authorList>
    </citation>
    <scope>NUCLEOTIDE SEQUENCE</scope>
    <source>
        <strain evidence="1">WTE2008</strain>
    </source>
</reference>
<dbReference type="Proteomes" id="UP000192328">
    <property type="component" value="Unassembled WGS sequence"/>
</dbReference>
<protein>
    <submittedName>
        <fullName evidence="1">Phosphoesterase RecJ domain-containing protein</fullName>
    </submittedName>
</protein>
<evidence type="ECO:0000313" key="2">
    <source>
        <dbReference type="Proteomes" id="UP000192328"/>
    </source>
</evidence>